<proteinExistence type="predicted"/>
<feature type="chain" id="PRO_5008905423" evidence="2">
    <location>
        <begin position="18"/>
        <end position="100"/>
    </location>
</feature>
<evidence type="ECO:0000256" key="1">
    <source>
        <dbReference type="SAM" id="MobiDB-lite"/>
    </source>
</evidence>
<feature type="compositionally biased region" description="Basic and acidic residues" evidence="1">
    <location>
        <begin position="86"/>
        <end position="100"/>
    </location>
</feature>
<gene>
    <name evidence="3" type="ORF">Ocin01_03165</name>
</gene>
<evidence type="ECO:0000313" key="3">
    <source>
        <dbReference type="EMBL" id="ODN03492.1"/>
    </source>
</evidence>
<dbReference type="Proteomes" id="UP000094527">
    <property type="component" value="Unassembled WGS sequence"/>
</dbReference>
<evidence type="ECO:0000256" key="2">
    <source>
        <dbReference type="SAM" id="SignalP"/>
    </source>
</evidence>
<feature type="region of interest" description="Disordered" evidence="1">
    <location>
        <begin position="80"/>
        <end position="100"/>
    </location>
</feature>
<evidence type="ECO:0000313" key="4">
    <source>
        <dbReference type="Proteomes" id="UP000094527"/>
    </source>
</evidence>
<keyword evidence="2" id="KW-0732">Signal</keyword>
<organism evidence="3 4">
    <name type="scientific">Orchesella cincta</name>
    <name type="common">Springtail</name>
    <name type="synonym">Podura cincta</name>
    <dbReference type="NCBI Taxonomy" id="48709"/>
    <lineage>
        <taxon>Eukaryota</taxon>
        <taxon>Metazoa</taxon>
        <taxon>Ecdysozoa</taxon>
        <taxon>Arthropoda</taxon>
        <taxon>Hexapoda</taxon>
        <taxon>Collembola</taxon>
        <taxon>Entomobryomorpha</taxon>
        <taxon>Entomobryoidea</taxon>
        <taxon>Orchesellidae</taxon>
        <taxon>Orchesellinae</taxon>
        <taxon>Orchesella</taxon>
    </lineage>
</organism>
<protein>
    <submittedName>
        <fullName evidence="3">Uncharacterized protein</fullName>
    </submittedName>
</protein>
<accession>A0A1D2NE34</accession>
<reference evidence="3 4" key="1">
    <citation type="journal article" date="2016" name="Genome Biol. Evol.">
        <title>Gene Family Evolution Reflects Adaptation to Soil Environmental Stressors in the Genome of the Collembolan Orchesella cincta.</title>
        <authorList>
            <person name="Faddeeva-Vakhrusheva A."/>
            <person name="Derks M.F."/>
            <person name="Anvar S.Y."/>
            <person name="Agamennone V."/>
            <person name="Suring W."/>
            <person name="Smit S."/>
            <person name="van Straalen N.M."/>
            <person name="Roelofs D."/>
        </authorList>
    </citation>
    <scope>NUCLEOTIDE SEQUENCE [LARGE SCALE GENOMIC DNA]</scope>
    <source>
        <tissue evidence="3">Mixed pool</tissue>
    </source>
</reference>
<feature type="signal peptide" evidence="2">
    <location>
        <begin position="1"/>
        <end position="17"/>
    </location>
</feature>
<dbReference type="AlphaFoldDB" id="A0A1D2NE34"/>
<dbReference type="EMBL" id="LJIJ01000071">
    <property type="protein sequence ID" value="ODN03492.1"/>
    <property type="molecule type" value="Genomic_DNA"/>
</dbReference>
<dbReference type="OrthoDB" id="10517399at2759"/>
<comment type="caution">
    <text evidence="3">The sequence shown here is derived from an EMBL/GenBank/DDBJ whole genome shotgun (WGS) entry which is preliminary data.</text>
</comment>
<keyword evidence="4" id="KW-1185">Reference proteome</keyword>
<feature type="non-terminal residue" evidence="3">
    <location>
        <position position="100"/>
    </location>
</feature>
<sequence>MARVAVISLFLFVCWQTFDLSVQDREVLIRDRLVLVLCDQLHDYLETGNLPGPIKKMPEKYKQVKPGVSGKMDGFKVIPSSRRRRNAENPNDHPILDFLY</sequence>
<name>A0A1D2NE34_ORCCI</name>